<protein>
    <submittedName>
        <fullName evidence="2">Uncharacterized protein</fullName>
    </submittedName>
</protein>
<accession>A0A0C9YTJ1</accession>
<evidence type="ECO:0000256" key="1">
    <source>
        <dbReference type="SAM" id="MobiDB-lite"/>
    </source>
</evidence>
<dbReference type="Proteomes" id="UP000054018">
    <property type="component" value="Unassembled WGS sequence"/>
</dbReference>
<dbReference type="AlphaFoldDB" id="A0A0C9YTJ1"/>
<organism evidence="2 3">
    <name type="scientific">Pisolithus microcarpus 441</name>
    <dbReference type="NCBI Taxonomy" id="765257"/>
    <lineage>
        <taxon>Eukaryota</taxon>
        <taxon>Fungi</taxon>
        <taxon>Dikarya</taxon>
        <taxon>Basidiomycota</taxon>
        <taxon>Agaricomycotina</taxon>
        <taxon>Agaricomycetes</taxon>
        <taxon>Agaricomycetidae</taxon>
        <taxon>Boletales</taxon>
        <taxon>Sclerodermatineae</taxon>
        <taxon>Pisolithaceae</taxon>
        <taxon>Pisolithus</taxon>
    </lineage>
</organism>
<dbReference type="EMBL" id="KN833693">
    <property type="protein sequence ID" value="KIK28285.1"/>
    <property type="molecule type" value="Genomic_DNA"/>
</dbReference>
<dbReference type="OrthoDB" id="2689948at2759"/>
<reference evidence="3" key="2">
    <citation type="submission" date="2015-01" db="EMBL/GenBank/DDBJ databases">
        <title>Evolutionary Origins and Diversification of the Mycorrhizal Mutualists.</title>
        <authorList>
            <consortium name="DOE Joint Genome Institute"/>
            <consortium name="Mycorrhizal Genomics Consortium"/>
            <person name="Kohler A."/>
            <person name="Kuo A."/>
            <person name="Nagy L.G."/>
            <person name="Floudas D."/>
            <person name="Copeland A."/>
            <person name="Barry K.W."/>
            <person name="Cichocki N."/>
            <person name="Veneault-Fourrey C."/>
            <person name="LaButti K."/>
            <person name="Lindquist E.A."/>
            <person name="Lipzen A."/>
            <person name="Lundell T."/>
            <person name="Morin E."/>
            <person name="Murat C."/>
            <person name="Riley R."/>
            <person name="Ohm R."/>
            <person name="Sun H."/>
            <person name="Tunlid A."/>
            <person name="Henrissat B."/>
            <person name="Grigoriev I.V."/>
            <person name="Hibbett D.S."/>
            <person name="Martin F."/>
        </authorList>
    </citation>
    <scope>NUCLEOTIDE SEQUENCE [LARGE SCALE GENOMIC DNA]</scope>
    <source>
        <strain evidence="3">441</strain>
    </source>
</reference>
<gene>
    <name evidence="2" type="ORF">PISMIDRAFT_673983</name>
</gene>
<proteinExistence type="predicted"/>
<sequence>MEEILLLGLKDKHVCSISSFLPSVIPLSSVLRSSSHKRRLCTPHHHYSDSER</sequence>
<keyword evidence="3" id="KW-1185">Reference proteome</keyword>
<feature type="region of interest" description="Disordered" evidence="1">
    <location>
        <begin position="33"/>
        <end position="52"/>
    </location>
</feature>
<dbReference type="HOGENOM" id="CLU_3088176_0_0_1"/>
<evidence type="ECO:0000313" key="2">
    <source>
        <dbReference type="EMBL" id="KIK28285.1"/>
    </source>
</evidence>
<evidence type="ECO:0000313" key="3">
    <source>
        <dbReference type="Proteomes" id="UP000054018"/>
    </source>
</evidence>
<reference evidence="2 3" key="1">
    <citation type="submission" date="2014-04" db="EMBL/GenBank/DDBJ databases">
        <authorList>
            <consortium name="DOE Joint Genome Institute"/>
            <person name="Kuo A."/>
            <person name="Kohler A."/>
            <person name="Costa M.D."/>
            <person name="Nagy L.G."/>
            <person name="Floudas D."/>
            <person name="Copeland A."/>
            <person name="Barry K.W."/>
            <person name="Cichocki N."/>
            <person name="Veneault-Fourrey C."/>
            <person name="LaButti K."/>
            <person name="Lindquist E.A."/>
            <person name="Lipzen A."/>
            <person name="Lundell T."/>
            <person name="Morin E."/>
            <person name="Murat C."/>
            <person name="Sun H."/>
            <person name="Tunlid A."/>
            <person name="Henrissat B."/>
            <person name="Grigoriev I.V."/>
            <person name="Hibbett D.S."/>
            <person name="Martin F."/>
            <person name="Nordberg H.P."/>
            <person name="Cantor M.N."/>
            <person name="Hua S.X."/>
        </authorList>
    </citation>
    <scope>NUCLEOTIDE SEQUENCE [LARGE SCALE GENOMIC DNA]</scope>
    <source>
        <strain evidence="2 3">441</strain>
    </source>
</reference>
<name>A0A0C9YTJ1_9AGAM</name>
<feature type="compositionally biased region" description="Basic residues" evidence="1">
    <location>
        <begin position="34"/>
        <end position="45"/>
    </location>
</feature>